<dbReference type="InterPro" id="IPR052529">
    <property type="entry name" value="Bact_Transport_Assoc"/>
</dbReference>
<feature type="transmembrane region" description="Helical" evidence="1">
    <location>
        <begin position="50"/>
        <end position="68"/>
    </location>
</feature>
<dbReference type="InterPro" id="IPR007349">
    <property type="entry name" value="DUF418"/>
</dbReference>
<dbReference type="PANTHER" id="PTHR30590:SF2">
    <property type="entry name" value="INNER MEMBRANE PROTEIN"/>
    <property type="match status" value="1"/>
</dbReference>
<keyword evidence="1" id="KW-1133">Transmembrane helix</keyword>
<feature type="transmembrane region" description="Helical" evidence="1">
    <location>
        <begin position="239"/>
        <end position="256"/>
    </location>
</feature>
<evidence type="ECO:0000313" key="3">
    <source>
        <dbReference type="EMBL" id="SBO91933.1"/>
    </source>
</evidence>
<keyword evidence="1" id="KW-0812">Transmembrane</keyword>
<feature type="domain" description="DUF418" evidence="2">
    <location>
        <begin position="171"/>
        <end position="305"/>
    </location>
</feature>
<gene>
    <name evidence="3" type="ORF">BN4615_P1447</name>
</gene>
<protein>
    <submittedName>
        <fullName evidence="3">Uncharacterized membrane protein</fullName>
    </submittedName>
</protein>
<dbReference type="EMBL" id="LT559118">
    <property type="protein sequence ID" value="SBO91933.1"/>
    <property type="molecule type" value="Genomic_DNA"/>
</dbReference>
<reference evidence="3" key="1">
    <citation type="submission" date="2016-04" db="EMBL/GenBank/DDBJ databases">
        <authorList>
            <person name="Evans L.H."/>
            <person name="Alamgir A."/>
            <person name="Owens N."/>
            <person name="Weber N.D."/>
            <person name="Virtaneva K."/>
            <person name="Barbian K."/>
            <person name="Babar A."/>
            <person name="Rosenke K."/>
        </authorList>
    </citation>
    <scope>NUCLEOTIDE SEQUENCE</scope>
    <source>
        <strain evidence="3">Nono1</strain>
    </source>
</reference>
<evidence type="ECO:0000259" key="2">
    <source>
        <dbReference type="Pfam" id="PF04235"/>
    </source>
</evidence>
<proteinExistence type="predicted"/>
<evidence type="ECO:0000256" key="1">
    <source>
        <dbReference type="SAM" id="Phobius"/>
    </source>
</evidence>
<dbReference type="Pfam" id="PF04235">
    <property type="entry name" value="DUF418"/>
    <property type="match status" value="1"/>
</dbReference>
<feature type="transmembrane region" description="Helical" evidence="1">
    <location>
        <begin position="80"/>
        <end position="99"/>
    </location>
</feature>
<dbReference type="PANTHER" id="PTHR30590">
    <property type="entry name" value="INNER MEMBRANE PROTEIN"/>
    <property type="match status" value="1"/>
</dbReference>
<keyword evidence="1" id="KW-0472">Membrane</keyword>
<feature type="transmembrane region" description="Helical" evidence="1">
    <location>
        <begin position="105"/>
        <end position="121"/>
    </location>
</feature>
<sequence>MQSRITALDALRGFALCGILVANVRPIANVDAELLNTAVGEAWPGYLVDQRFFPIFSLLFGVGFSLMLKTAAARTDRPRLVLLRRLLVLLAIGLLHMMLLWRGDILTIYAVVGLVVLLPSTWLPRWAVVVLAGVLLVAPLAFDMNGVVLVPALFLLGSLLTRYGVTERLDRITWWPATLVFAVLAVPAAWAQSNQVPAAFAVAGLLTAGAYVCGMLALLRTPLGRALQAVFAPLGRMALTNYLSATVLVLLIGWLLGGAPGTWSETTVLLIAAGILVVQRGFSGLWLRHFRYGPVEWLWRWATWLRRPSNAYSSPSSPRGLVQ</sequence>
<dbReference type="AlphaFoldDB" id="A0A1M4DZD9"/>
<feature type="transmembrane region" description="Helical" evidence="1">
    <location>
        <begin position="126"/>
        <end position="142"/>
    </location>
</feature>
<name>A0A1M4DZD9_9ACTN</name>
<organism evidence="3">
    <name type="scientific">Nonomuraea gerenzanensis</name>
    <dbReference type="NCBI Taxonomy" id="93944"/>
    <lineage>
        <taxon>Bacteria</taxon>
        <taxon>Bacillati</taxon>
        <taxon>Actinomycetota</taxon>
        <taxon>Actinomycetes</taxon>
        <taxon>Streptosporangiales</taxon>
        <taxon>Streptosporangiaceae</taxon>
        <taxon>Nonomuraea</taxon>
    </lineage>
</organism>
<feature type="transmembrane region" description="Helical" evidence="1">
    <location>
        <begin position="148"/>
        <end position="165"/>
    </location>
</feature>
<dbReference type="RefSeq" id="WP_225271263.1">
    <property type="nucleotide sequence ID" value="NZ_CP084058.1"/>
</dbReference>
<feature type="transmembrane region" description="Helical" evidence="1">
    <location>
        <begin position="196"/>
        <end position="219"/>
    </location>
</feature>
<feature type="transmembrane region" description="Helical" evidence="1">
    <location>
        <begin position="268"/>
        <end position="287"/>
    </location>
</feature>
<feature type="transmembrane region" description="Helical" evidence="1">
    <location>
        <begin position="172"/>
        <end position="190"/>
    </location>
</feature>
<accession>A0A1M4DZD9</accession>